<dbReference type="EMBL" id="PUIO01000020">
    <property type="protein sequence ID" value="PQP23495.1"/>
    <property type="molecule type" value="Genomic_DNA"/>
</dbReference>
<dbReference type="PROSITE" id="PS50931">
    <property type="entry name" value="HTH_LYSR"/>
    <property type="match status" value="1"/>
</dbReference>
<evidence type="ECO:0000259" key="5">
    <source>
        <dbReference type="PROSITE" id="PS50931"/>
    </source>
</evidence>
<sequence>MFSADDLRLFLEVARRGRLTEAAKHLQINHTTVSRHITRLERAVESRLFDRTSDGWTLTDAGSRLMVHAENVESAMRVAQEDCLSRDSSLTGHVRVIAPDGFGAYLLLPGLVELQRQHPDLTMEVVTANRHASLTPREFDLAVTIERPQARAVTVQKLANYTLGFYASRGYLVSHTPVDAIEDLYHHVLIWYVDTALDHSTFNLLYEVLPNAKARIQTNNIAGFIQAAEADLGIALLPSFIADRNPRLQKLPSITTRIESSYWMSIPRDLVRLARVRAMAEHIEKLVAEHPDGLFAAR</sequence>
<evidence type="ECO:0000256" key="3">
    <source>
        <dbReference type="ARBA" id="ARBA00023125"/>
    </source>
</evidence>
<evidence type="ECO:0000256" key="4">
    <source>
        <dbReference type="ARBA" id="ARBA00023163"/>
    </source>
</evidence>
<dbReference type="Gene3D" id="3.40.190.290">
    <property type="match status" value="1"/>
</dbReference>
<evidence type="ECO:0000313" key="6">
    <source>
        <dbReference type="EMBL" id="PQP23495.1"/>
    </source>
</evidence>
<dbReference type="InterPro" id="IPR005119">
    <property type="entry name" value="LysR_subst-bd"/>
</dbReference>
<keyword evidence="4" id="KW-0804">Transcription</keyword>
<dbReference type="PANTHER" id="PTHR30537">
    <property type="entry name" value="HTH-TYPE TRANSCRIPTIONAL REGULATOR"/>
    <property type="match status" value="1"/>
</dbReference>
<dbReference type="AlphaFoldDB" id="A0A2S8J912"/>
<dbReference type="Pfam" id="PF00126">
    <property type="entry name" value="HTH_1"/>
    <property type="match status" value="1"/>
</dbReference>
<comment type="similarity">
    <text evidence="1">Belongs to the LysR transcriptional regulatory family.</text>
</comment>
<accession>A0A2S8J912</accession>
<dbReference type="SUPFAM" id="SSF46785">
    <property type="entry name" value="Winged helix' DNA-binding domain"/>
    <property type="match status" value="1"/>
</dbReference>
<name>A0A2S8J912_RHOOP</name>
<keyword evidence="3" id="KW-0238">DNA-binding</keyword>
<dbReference type="PANTHER" id="PTHR30537:SF3">
    <property type="entry name" value="TRANSCRIPTIONAL REGULATORY PROTEIN"/>
    <property type="match status" value="1"/>
</dbReference>
<dbReference type="InterPro" id="IPR036390">
    <property type="entry name" value="WH_DNA-bd_sf"/>
</dbReference>
<feature type="domain" description="HTH lysR-type" evidence="5">
    <location>
        <begin position="2"/>
        <end position="59"/>
    </location>
</feature>
<comment type="caution">
    <text evidence="6">The sequence shown here is derived from an EMBL/GenBank/DDBJ whole genome shotgun (WGS) entry which is preliminary data.</text>
</comment>
<dbReference type="SUPFAM" id="SSF53850">
    <property type="entry name" value="Periplasmic binding protein-like II"/>
    <property type="match status" value="1"/>
</dbReference>
<reference evidence="7" key="1">
    <citation type="submission" date="2018-02" db="EMBL/GenBank/DDBJ databases">
        <title>Draft genome sequencing of Rhodococcus opacus KU647198.</title>
        <authorList>
            <person name="Zheng B.-X."/>
        </authorList>
    </citation>
    <scope>NUCLEOTIDE SEQUENCE [LARGE SCALE GENOMIC DNA]</scope>
    <source>
        <strain evidence="7">04-OD7</strain>
    </source>
</reference>
<dbReference type="InterPro" id="IPR036388">
    <property type="entry name" value="WH-like_DNA-bd_sf"/>
</dbReference>
<evidence type="ECO:0000313" key="7">
    <source>
        <dbReference type="Proteomes" id="UP000239290"/>
    </source>
</evidence>
<dbReference type="InterPro" id="IPR000847">
    <property type="entry name" value="LysR_HTH_N"/>
</dbReference>
<protein>
    <submittedName>
        <fullName evidence="6">LysR family transcriptional regulator</fullName>
    </submittedName>
</protein>
<dbReference type="Pfam" id="PF03466">
    <property type="entry name" value="LysR_substrate"/>
    <property type="match status" value="1"/>
</dbReference>
<evidence type="ECO:0000256" key="2">
    <source>
        <dbReference type="ARBA" id="ARBA00023015"/>
    </source>
</evidence>
<dbReference type="GO" id="GO:0003700">
    <property type="term" value="F:DNA-binding transcription factor activity"/>
    <property type="evidence" value="ECO:0007669"/>
    <property type="project" value="InterPro"/>
</dbReference>
<dbReference type="Gene3D" id="1.10.10.10">
    <property type="entry name" value="Winged helix-like DNA-binding domain superfamily/Winged helix DNA-binding domain"/>
    <property type="match status" value="1"/>
</dbReference>
<dbReference type="InterPro" id="IPR058163">
    <property type="entry name" value="LysR-type_TF_proteobact-type"/>
</dbReference>
<dbReference type="RefSeq" id="WP_105416368.1">
    <property type="nucleotide sequence ID" value="NZ_PUIO01000020.1"/>
</dbReference>
<dbReference type="GO" id="GO:0006351">
    <property type="term" value="P:DNA-templated transcription"/>
    <property type="evidence" value="ECO:0007669"/>
    <property type="project" value="TreeGrafter"/>
</dbReference>
<dbReference type="Proteomes" id="UP000239290">
    <property type="component" value="Unassembled WGS sequence"/>
</dbReference>
<gene>
    <name evidence="6" type="ORF">C5613_18255</name>
</gene>
<keyword evidence="2" id="KW-0805">Transcription regulation</keyword>
<dbReference type="GO" id="GO:0043565">
    <property type="term" value="F:sequence-specific DNA binding"/>
    <property type="evidence" value="ECO:0007669"/>
    <property type="project" value="TreeGrafter"/>
</dbReference>
<proteinExistence type="inferred from homology"/>
<organism evidence="6 7">
    <name type="scientific">Rhodococcus opacus</name>
    <name type="common">Nocardia opaca</name>
    <dbReference type="NCBI Taxonomy" id="37919"/>
    <lineage>
        <taxon>Bacteria</taxon>
        <taxon>Bacillati</taxon>
        <taxon>Actinomycetota</taxon>
        <taxon>Actinomycetes</taxon>
        <taxon>Mycobacteriales</taxon>
        <taxon>Nocardiaceae</taxon>
        <taxon>Rhodococcus</taxon>
    </lineage>
</organism>
<evidence type="ECO:0000256" key="1">
    <source>
        <dbReference type="ARBA" id="ARBA00009437"/>
    </source>
</evidence>